<keyword evidence="3" id="KW-1185">Reference proteome</keyword>
<dbReference type="AlphaFoldDB" id="W3X5V4"/>
<accession>W3X5V4</accession>
<dbReference type="KEGG" id="pfy:PFICI_06437"/>
<dbReference type="PANTHER" id="PTHR10622:SF10">
    <property type="entry name" value="HET DOMAIN-CONTAINING PROTEIN"/>
    <property type="match status" value="1"/>
</dbReference>
<name>W3X5V4_PESFW</name>
<protein>
    <recommendedName>
        <fullName evidence="1">Heterokaryon incompatibility domain-containing protein</fullName>
    </recommendedName>
</protein>
<dbReference type="RefSeq" id="XP_007833209.1">
    <property type="nucleotide sequence ID" value="XM_007835018.1"/>
</dbReference>
<dbReference type="eggNOG" id="ENOG502TA8P">
    <property type="taxonomic scope" value="Eukaryota"/>
</dbReference>
<dbReference type="Pfam" id="PF06985">
    <property type="entry name" value="HET"/>
    <property type="match status" value="1"/>
</dbReference>
<dbReference type="HOGENOM" id="CLU_451340_0_0_1"/>
<evidence type="ECO:0000259" key="1">
    <source>
        <dbReference type="Pfam" id="PF06985"/>
    </source>
</evidence>
<dbReference type="PANTHER" id="PTHR10622">
    <property type="entry name" value="HET DOMAIN-CONTAINING PROTEIN"/>
    <property type="match status" value="1"/>
</dbReference>
<gene>
    <name evidence="2" type="ORF">PFICI_06437</name>
</gene>
<dbReference type="GeneID" id="19271450"/>
<dbReference type="Proteomes" id="UP000030651">
    <property type="component" value="Unassembled WGS sequence"/>
</dbReference>
<organism evidence="2 3">
    <name type="scientific">Pestalotiopsis fici (strain W106-1 / CGMCC3.15140)</name>
    <dbReference type="NCBI Taxonomy" id="1229662"/>
    <lineage>
        <taxon>Eukaryota</taxon>
        <taxon>Fungi</taxon>
        <taxon>Dikarya</taxon>
        <taxon>Ascomycota</taxon>
        <taxon>Pezizomycotina</taxon>
        <taxon>Sordariomycetes</taxon>
        <taxon>Xylariomycetidae</taxon>
        <taxon>Amphisphaeriales</taxon>
        <taxon>Sporocadaceae</taxon>
        <taxon>Pestalotiopsis</taxon>
    </lineage>
</organism>
<evidence type="ECO:0000313" key="2">
    <source>
        <dbReference type="EMBL" id="ETS81435.1"/>
    </source>
</evidence>
<feature type="domain" description="Heterokaryon incompatibility" evidence="1">
    <location>
        <begin position="22"/>
        <end position="151"/>
    </location>
</feature>
<proteinExistence type="predicted"/>
<reference evidence="3" key="1">
    <citation type="journal article" date="2015" name="BMC Genomics">
        <title>Genomic and transcriptomic analysis of the endophytic fungus Pestalotiopsis fici reveals its lifestyle and high potential for synthesis of natural products.</title>
        <authorList>
            <person name="Wang X."/>
            <person name="Zhang X."/>
            <person name="Liu L."/>
            <person name="Xiang M."/>
            <person name="Wang W."/>
            <person name="Sun X."/>
            <person name="Che Y."/>
            <person name="Guo L."/>
            <person name="Liu G."/>
            <person name="Guo L."/>
            <person name="Wang C."/>
            <person name="Yin W.B."/>
            <person name="Stadler M."/>
            <person name="Zhang X."/>
            <person name="Liu X."/>
        </authorList>
    </citation>
    <scope>NUCLEOTIDE SEQUENCE [LARGE SCALE GENOMIC DNA]</scope>
    <source>
        <strain evidence="3">W106-1 / CGMCC3.15140</strain>
    </source>
</reference>
<dbReference type="STRING" id="1229662.W3X5V4"/>
<sequence length="605" mass="69055">MRLINTSTYQLREFVGAGIPPYAILSHTWEDDEVLFDDLQDMHKTRRRKERGFIKVEQCCARALADGWDWVWIDNCCIDKSSSAELSEAINSMYQWYQNAMVCYAYLSDVDSLPALETCLESMASVRAGNARPPNALNPCRWFHRSWTLQELIAPRSVCFYGAHWSYLATKAELGTRLAQATGIYYGVLTHELPVMEVSACEKMRWAAGRQATRAEDVSYSLLGLFDINMPLLYGEGSKAFYRLQEYILAGGEQTILFFDIQPWNPGNSALDEGKSKKLAAQSPEDFAAVPMRMHIQRVHWSDPRYVRHAGEFGLRIQLPCRKLTKQDIEALSLPSIKDQDWHLIALSLLEVSNPANQIPILYSTRNNKRIRSDSPAARRVGLIASIGRDEDQFFRQQVKRCFVSSKYVLVSNEDVFSWKIIPLEMVPLLSSHSRLATFEVFIVESSHSMCALASRNNYEIATSESLVKTSMLDHRERYWILSGPDKLVVAYFKLAKSCTQFLYRIQKFPIDTNAHEILDNWRWRSEQGLFKNLPMSSPFLLEERFTIDQHLDAAFLVSRKLGTQLVIKVNFMVQNTSKASIKHASHLVSGDLDGSIPTFFGLPP</sequence>
<dbReference type="InterPro" id="IPR010730">
    <property type="entry name" value="HET"/>
</dbReference>
<dbReference type="OrthoDB" id="20872at2759"/>
<dbReference type="InParanoid" id="W3X5V4"/>
<dbReference type="EMBL" id="KI912112">
    <property type="protein sequence ID" value="ETS81435.1"/>
    <property type="molecule type" value="Genomic_DNA"/>
</dbReference>
<evidence type="ECO:0000313" key="3">
    <source>
        <dbReference type="Proteomes" id="UP000030651"/>
    </source>
</evidence>